<reference evidence="1 2" key="1">
    <citation type="submission" date="2016-10" db="EMBL/GenBank/DDBJ databases">
        <authorList>
            <person name="de Groot N.N."/>
        </authorList>
    </citation>
    <scope>NUCLEOTIDE SEQUENCE [LARGE SCALE GENOMIC DNA]</scope>
    <source>
        <strain evidence="1 2">KH2T6</strain>
    </source>
</reference>
<evidence type="ECO:0000313" key="2">
    <source>
        <dbReference type="Proteomes" id="UP000186015"/>
    </source>
</evidence>
<dbReference type="RefSeq" id="WP_139199818.1">
    <property type="nucleotide sequence ID" value="NZ_FOAT01000012.1"/>
</dbReference>
<evidence type="ECO:0000313" key="1">
    <source>
        <dbReference type="EMBL" id="SEL13138.1"/>
    </source>
</evidence>
<protein>
    <submittedName>
        <fullName evidence="1">Phage portal protein, putative, A118 family</fullName>
    </submittedName>
</protein>
<accession>A0A1H7MQM5</accession>
<gene>
    <name evidence="1" type="ORF">SAMN05216469_11286</name>
</gene>
<dbReference type="OrthoDB" id="1641671at2"/>
<dbReference type="AlphaFoldDB" id="A0A1H7MQM5"/>
<proteinExistence type="predicted"/>
<dbReference type="Proteomes" id="UP000186015">
    <property type="component" value="Unassembled WGS sequence"/>
</dbReference>
<name>A0A1H7MQM5_RUMAL</name>
<sequence length="479" mass="53167">MSIFTRLLGRLGNLFGATNADIGREFGVKLISSSQMQNALNNWDNISKGKAPWVDREDGIKTVNMAKFIADTRAKLTTLDIGISVSGGSARADFLQNITDDLIKRLPEKMCEADRLGGMMIRWNGTSWDFVLPGSFGVTEVNGNREITGAIFAVQAVEGSNTYTRLEYHRFVDVDGESLYQVTNKAFRNGTDISGNTTLGTPVPLTEVRAWAHLQPDTYIRGLTKPLFAYYRVPGSNNIDDTSPLGVSIFANALTELRAIDVAISRKDTEIEDSKHMTFIGQSIKRSADNRNFKLPRFVQQLGIGLDDASNSSIKEHTATLLTESRLQDINFNLSMAGVKCGFSEGVFVLDGQRGMVTATQIESDDRDTIQTIKDDRDALQAALEQAIEGADKIATLMNLAPLGEYELQFAFGDITYSYEEDKANWRMYAMQGWVPKWVYLMKFEKMTEEEAKAMIAEAQIADAEVQLFQQQLSAEGDD</sequence>
<organism evidence="1 2">
    <name type="scientific">Ruminococcus albus</name>
    <dbReference type="NCBI Taxonomy" id="1264"/>
    <lineage>
        <taxon>Bacteria</taxon>
        <taxon>Bacillati</taxon>
        <taxon>Bacillota</taxon>
        <taxon>Clostridia</taxon>
        <taxon>Eubacteriales</taxon>
        <taxon>Oscillospiraceae</taxon>
        <taxon>Ruminococcus</taxon>
    </lineage>
</organism>
<dbReference type="EMBL" id="FOAT01000012">
    <property type="protein sequence ID" value="SEL13138.1"/>
    <property type="molecule type" value="Genomic_DNA"/>
</dbReference>